<dbReference type="RefSeq" id="WP_123897923.1">
    <property type="nucleotide sequence ID" value="NZ_RPFJ01000011.1"/>
</dbReference>
<dbReference type="EMBL" id="RPFJ01000011">
    <property type="protein sequence ID" value="RPD96609.1"/>
    <property type="molecule type" value="Genomic_DNA"/>
</dbReference>
<organism evidence="1 2">
    <name type="scientific">Aureibaculum marinum</name>
    <dbReference type="NCBI Taxonomy" id="2487930"/>
    <lineage>
        <taxon>Bacteria</taxon>
        <taxon>Pseudomonadati</taxon>
        <taxon>Bacteroidota</taxon>
        <taxon>Flavobacteriia</taxon>
        <taxon>Flavobacteriales</taxon>
        <taxon>Flavobacteriaceae</taxon>
        <taxon>Aureibaculum</taxon>
    </lineage>
</organism>
<evidence type="ECO:0000313" key="1">
    <source>
        <dbReference type="EMBL" id="RPD96609.1"/>
    </source>
</evidence>
<dbReference type="Proteomes" id="UP000270856">
    <property type="component" value="Unassembled WGS sequence"/>
</dbReference>
<reference evidence="1 2" key="1">
    <citation type="submission" date="2018-11" db="EMBL/GenBank/DDBJ databases">
        <title>Aureibaculum marinum gen. nov., sp. nov., a member of the family Flavobacteriaceae isolated from the Bohai Sea.</title>
        <authorList>
            <person name="Ji X."/>
        </authorList>
    </citation>
    <scope>NUCLEOTIDE SEQUENCE [LARGE SCALE GENOMIC DNA]</scope>
    <source>
        <strain evidence="1 2">BH-SD17</strain>
    </source>
</reference>
<accession>A0A3N4NYF4</accession>
<sequence length="259" mass="29969">MRKKVLFFLIVCSVFVGHSQKVKSAFKTGEFLKYRISYSNWFNAGTATLEVKETSNNGKSAFHVLGYGKTTGVTSWFFKVEDDYQTYFYKNNLLPYRFIRKINEGGYTKDKEIHFHQNSNKATVKSFKKNTEEIYSTHNNVQDMLSTLYYLRSQDFSKMKPGDEVVLTMFFDEKNYPFKLRFLGTETIKTKFGKVASAKFRPLVQAGRVFKAKESITVWVSNDQNKIPLRIKADLAVGSLRADLDQYKGLANPFPMIFD</sequence>
<dbReference type="AlphaFoldDB" id="A0A3N4NYF4"/>
<dbReference type="OrthoDB" id="9808473at2"/>
<dbReference type="InterPro" id="IPR021457">
    <property type="entry name" value="DUF3108"/>
</dbReference>
<comment type="caution">
    <text evidence="1">The sequence shown here is derived from an EMBL/GenBank/DDBJ whole genome shotgun (WGS) entry which is preliminary data.</text>
</comment>
<protein>
    <submittedName>
        <fullName evidence="1">DUF3108 domain-containing protein</fullName>
    </submittedName>
</protein>
<keyword evidence="2" id="KW-1185">Reference proteome</keyword>
<dbReference type="Pfam" id="PF11306">
    <property type="entry name" value="DUF3108"/>
    <property type="match status" value="1"/>
</dbReference>
<name>A0A3N4NYF4_9FLAO</name>
<proteinExistence type="predicted"/>
<evidence type="ECO:0000313" key="2">
    <source>
        <dbReference type="Proteomes" id="UP000270856"/>
    </source>
</evidence>
<gene>
    <name evidence="1" type="ORF">EGM88_09600</name>
</gene>